<proteinExistence type="predicted"/>
<dbReference type="InterPro" id="IPR041457">
    <property type="entry name" value="CxC2_KDZ-assoc"/>
</dbReference>
<organism evidence="2 3">
    <name type="scientific">Gymnopus androsaceus JB14</name>
    <dbReference type="NCBI Taxonomy" id="1447944"/>
    <lineage>
        <taxon>Eukaryota</taxon>
        <taxon>Fungi</taxon>
        <taxon>Dikarya</taxon>
        <taxon>Basidiomycota</taxon>
        <taxon>Agaricomycotina</taxon>
        <taxon>Agaricomycetes</taxon>
        <taxon>Agaricomycetidae</taxon>
        <taxon>Agaricales</taxon>
        <taxon>Marasmiineae</taxon>
        <taxon>Omphalotaceae</taxon>
        <taxon>Gymnopus</taxon>
    </lineage>
</organism>
<evidence type="ECO:0000259" key="1">
    <source>
        <dbReference type="Pfam" id="PF18803"/>
    </source>
</evidence>
<dbReference type="AlphaFoldDB" id="A0A6A4HZG0"/>
<reference evidence="2" key="1">
    <citation type="journal article" date="2019" name="Environ. Microbiol.">
        <title>Fungal ecological strategies reflected in gene transcription - a case study of two litter decomposers.</title>
        <authorList>
            <person name="Barbi F."/>
            <person name="Kohler A."/>
            <person name="Barry K."/>
            <person name="Baskaran P."/>
            <person name="Daum C."/>
            <person name="Fauchery L."/>
            <person name="Ihrmark K."/>
            <person name="Kuo A."/>
            <person name="LaButti K."/>
            <person name="Lipzen A."/>
            <person name="Morin E."/>
            <person name="Grigoriev I.V."/>
            <person name="Henrissat B."/>
            <person name="Lindahl B."/>
            <person name="Martin F."/>
        </authorList>
    </citation>
    <scope>NUCLEOTIDE SEQUENCE</scope>
    <source>
        <strain evidence="2">JB14</strain>
    </source>
</reference>
<feature type="non-terminal residue" evidence="2">
    <location>
        <position position="1"/>
    </location>
</feature>
<gene>
    <name evidence="2" type="ORF">BT96DRAFT_783661</name>
</gene>
<dbReference type="Proteomes" id="UP000799118">
    <property type="component" value="Unassembled WGS sequence"/>
</dbReference>
<evidence type="ECO:0000313" key="3">
    <source>
        <dbReference type="Proteomes" id="UP000799118"/>
    </source>
</evidence>
<accession>A0A6A4HZG0</accession>
<feature type="domain" description="CxC2-like cysteine cluster KDZ transposase-associated" evidence="1">
    <location>
        <begin position="1"/>
        <end position="64"/>
    </location>
</feature>
<sequence length="65" mass="7633">VLHTNRIHYIRVTFCSCSVNAGVQTWQQLMHCLWYLAMLEFPRTCAMFSLCNTFHKMMLEGKCTS</sequence>
<dbReference type="EMBL" id="ML769428">
    <property type="protein sequence ID" value="KAE9403163.1"/>
    <property type="molecule type" value="Genomic_DNA"/>
</dbReference>
<feature type="non-terminal residue" evidence="2">
    <location>
        <position position="65"/>
    </location>
</feature>
<keyword evidence="3" id="KW-1185">Reference proteome</keyword>
<name>A0A6A4HZG0_9AGAR</name>
<protein>
    <recommendedName>
        <fullName evidence="1">CxC2-like cysteine cluster KDZ transposase-associated domain-containing protein</fullName>
    </recommendedName>
</protein>
<evidence type="ECO:0000313" key="2">
    <source>
        <dbReference type="EMBL" id="KAE9403163.1"/>
    </source>
</evidence>
<dbReference type="Pfam" id="PF18803">
    <property type="entry name" value="CxC2"/>
    <property type="match status" value="1"/>
</dbReference>